<evidence type="ECO:0000313" key="2">
    <source>
        <dbReference type="Proteomes" id="UP000289738"/>
    </source>
</evidence>
<reference evidence="1 2" key="1">
    <citation type="submission" date="2019-01" db="EMBL/GenBank/DDBJ databases">
        <title>Sequencing of cultivated peanut Arachis hypogaea provides insights into genome evolution and oil improvement.</title>
        <authorList>
            <person name="Chen X."/>
        </authorList>
    </citation>
    <scope>NUCLEOTIDE SEQUENCE [LARGE SCALE GENOMIC DNA]</scope>
    <source>
        <strain evidence="2">cv. Fuhuasheng</strain>
        <tissue evidence="1">Leaves</tissue>
    </source>
</reference>
<gene>
    <name evidence="1" type="ORF">Ahy_A09g045689</name>
</gene>
<keyword evidence="2" id="KW-1185">Reference proteome</keyword>
<organism evidence="1 2">
    <name type="scientific">Arachis hypogaea</name>
    <name type="common">Peanut</name>
    <dbReference type="NCBI Taxonomy" id="3818"/>
    <lineage>
        <taxon>Eukaryota</taxon>
        <taxon>Viridiplantae</taxon>
        <taxon>Streptophyta</taxon>
        <taxon>Embryophyta</taxon>
        <taxon>Tracheophyta</taxon>
        <taxon>Spermatophyta</taxon>
        <taxon>Magnoliopsida</taxon>
        <taxon>eudicotyledons</taxon>
        <taxon>Gunneridae</taxon>
        <taxon>Pentapetalae</taxon>
        <taxon>rosids</taxon>
        <taxon>fabids</taxon>
        <taxon>Fabales</taxon>
        <taxon>Fabaceae</taxon>
        <taxon>Papilionoideae</taxon>
        <taxon>50 kb inversion clade</taxon>
        <taxon>dalbergioids sensu lato</taxon>
        <taxon>Dalbergieae</taxon>
        <taxon>Pterocarpus clade</taxon>
        <taxon>Arachis</taxon>
    </lineage>
</organism>
<proteinExistence type="predicted"/>
<protein>
    <submittedName>
        <fullName evidence="1">Uncharacterized protein</fullName>
    </submittedName>
</protein>
<comment type="caution">
    <text evidence="1">The sequence shown here is derived from an EMBL/GenBank/DDBJ whole genome shotgun (WGS) entry which is preliminary data.</text>
</comment>
<dbReference type="Proteomes" id="UP000289738">
    <property type="component" value="Chromosome A09"/>
</dbReference>
<dbReference type="AlphaFoldDB" id="A0A445BMZ9"/>
<dbReference type="EMBL" id="SDMP01000009">
    <property type="protein sequence ID" value="RYR40026.1"/>
    <property type="molecule type" value="Genomic_DNA"/>
</dbReference>
<name>A0A445BMZ9_ARAHY</name>
<evidence type="ECO:0000313" key="1">
    <source>
        <dbReference type="EMBL" id="RYR40026.1"/>
    </source>
</evidence>
<accession>A0A445BMZ9</accession>
<sequence>MYVVDNVSMQGFFRSTSKHRHKCQLSSYTLIKVNLSEPNINWTVYNTESEEKFESTYHIIGPTEDVDEDDIIIEHERKFCWIIRRYNDSHTCTRTTIFYDHAKLNSDMVVEVKKSLVKSVIVEIQSKFNYTINFRKYKKIHQQRLKSKLR</sequence>